<protein>
    <submittedName>
        <fullName evidence="4">Cobalamin-binding protein</fullName>
    </submittedName>
</protein>
<dbReference type="PANTHER" id="PTHR30535:SF34">
    <property type="entry name" value="MOLYBDATE-BINDING PROTEIN MOLA"/>
    <property type="match status" value="1"/>
</dbReference>
<dbReference type="Proteomes" id="UP000811844">
    <property type="component" value="Unassembled WGS sequence"/>
</dbReference>
<proteinExistence type="predicted"/>
<dbReference type="PROSITE" id="PS50983">
    <property type="entry name" value="FE_B12_PBP"/>
    <property type="match status" value="1"/>
</dbReference>
<feature type="chain" id="PRO_5047330207" evidence="2">
    <location>
        <begin position="26"/>
        <end position="288"/>
    </location>
</feature>
<evidence type="ECO:0000313" key="4">
    <source>
        <dbReference type="EMBL" id="MBR9727949.1"/>
    </source>
</evidence>
<dbReference type="EMBL" id="JAAIKR010000006">
    <property type="protein sequence ID" value="MBR9727949.1"/>
    <property type="molecule type" value="Genomic_DNA"/>
</dbReference>
<keyword evidence="1 2" id="KW-0732">Signal</keyword>
<dbReference type="InterPro" id="IPR054828">
    <property type="entry name" value="Vit_B12_bind_prot"/>
</dbReference>
<gene>
    <name evidence="4" type="ORF">G3R48_08120</name>
</gene>
<reference evidence="4 5" key="1">
    <citation type="submission" date="2020-02" db="EMBL/GenBank/DDBJ databases">
        <title>Shewanella WXL01 sp. nov., a marine bacterium isolated from green algae in Luhuitou Fringing Reef (Northern South China Sea).</title>
        <authorList>
            <person name="Wang X."/>
        </authorList>
    </citation>
    <scope>NUCLEOTIDE SEQUENCE [LARGE SCALE GENOMIC DNA]</scope>
    <source>
        <strain evidence="4 5">MCCC 1A01895</strain>
    </source>
</reference>
<organism evidence="4 5">
    <name type="scientific">Shewanella intestini</name>
    <dbReference type="NCBI Taxonomy" id="2017544"/>
    <lineage>
        <taxon>Bacteria</taxon>
        <taxon>Pseudomonadati</taxon>
        <taxon>Pseudomonadota</taxon>
        <taxon>Gammaproteobacteria</taxon>
        <taxon>Alteromonadales</taxon>
        <taxon>Shewanellaceae</taxon>
        <taxon>Shewanella</taxon>
    </lineage>
</organism>
<dbReference type="Pfam" id="PF01497">
    <property type="entry name" value="Peripla_BP_2"/>
    <property type="match status" value="1"/>
</dbReference>
<keyword evidence="5" id="KW-1185">Reference proteome</keyword>
<dbReference type="SUPFAM" id="SSF53807">
    <property type="entry name" value="Helical backbone' metal receptor"/>
    <property type="match status" value="1"/>
</dbReference>
<dbReference type="InterPro" id="IPR002491">
    <property type="entry name" value="ABC_transptr_periplasmic_BD"/>
</dbReference>
<evidence type="ECO:0000256" key="2">
    <source>
        <dbReference type="SAM" id="SignalP"/>
    </source>
</evidence>
<name>A0ABS5I2Q5_9GAMM</name>
<dbReference type="InterPro" id="IPR050902">
    <property type="entry name" value="ABC_Transporter_SBP"/>
</dbReference>
<dbReference type="PANTHER" id="PTHR30535">
    <property type="entry name" value="VITAMIN B12-BINDING PROTEIN"/>
    <property type="match status" value="1"/>
</dbReference>
<dbReference type="RefSeq" id="WP_153664377.1">
    <property type="nucleotide sequence ID" value="NZ_JAAIKR010000006.1"/>
</dbReference>
<evidence type="ECO:0000256" key="1">
    <source>
        <dbReference type="ARBA" id="ARBA00022729"/>
    </source>
</evidence>
<evidence type="ECO:0000313" key="5">
    <source>
        <dbReference type="Proteomes" id="UP000811844"/>
    </source>
</evidence>
<accession>A0ABS5I2Q5</accession>
<dbReference type="CDD" id="cd01144">
    <property type="entry name" value="BtuF"/>
    <property type="match status" value="1"/>
</dbReference>
<feature type="domain" description="Fe/B12 periplasmic-binding" evidence="3">
    <location>
        <begin position="30"/>
        <end position="279"/>
    </location>
</feature>
<evidence type="ECO:0000259" key="3">
    <source>
        <dbReference type="PROSITE" id="PS50983"/>
    </source>
</evidence>
<dbReference type="NCBIfam" id="NF038402">
    <property type="entry name" value="TroA_like"/>
    <property type="match status" value="1"/>
</dbReference>
<comment type="caution">
    <text evidence="4">The sequence shown here is derived from an EMBL/GenBank/DDBJ whole genome shotgun (WGS) entry which is preliminary data.</text>
</comment>
<sequence>MKLSLKILMMSLSWCGLTLSSSSYAQSSPKLVVLSPPVVEMLYEIGAGDNIVGTVNYADYPEAANHIPRIGHHNYINYEALMLLQPDAIIVNSTSTAAPMLARLKELGFTLIDASVNKLEQIPARMRELGKLTGHNTQAKASADKFSATLVHLRQTYQDLPKIDLFYQVWPNPLTTASSNWMNEIFSGCGANNVFANNISDYPQVSLEQVIATYPDIIIRPDHHGTQVQNAVNWLDWPEIPAVANGQIYPIKGDIVHRTGPRVLQGMLKICQQVAQARAQKLQQQAHD</sequence>
<dbReference type="Gene3D" id="3.40.50.1980">
    <property type="entry name" value="Nitrogenase molybdenum iron protein domain"/>
    <property type="match status" value="2"/>
</dbReference>
<feature type="signal peptide" evidence="2">
    <location>
        <begin position="1"/>
        <end position="25"/>
    </location>
</feature>